<dbReference type="EMBL" id="GL871443">
    <property type="protein sequence ID" value="EGC29360.1"/>
    <property type="molecule type" value="Genomic_DNA"/>
</dbReference>
<name>F1A370_DICPU</name>
<feature type="region of interest" description="Disordered" evidence="5">
    <location>
        <begin position="2502"/>
        <end position="2580"/>
    </location>
</feature>
<evidence type="ECO:0000313" key="8">
    <source>
        <dbReference type="EMBL" id="EGC29360.1"/>
    </source>
</evidence>
<dbReference type="GO" id="GO:0007040">
    <property type="term" value="P:lysosome organization"/>
    <property type="evidence" value="ECO:0000318"/>
    <property type="project" value="GO_Central"/>
</dbReference>
<dbReference type="Pfam" id="PF15787">
    <property type="entry name" value="DUF4704"/>
    <property type="match status" value="1"/>
</dbReference>
<dbReference type="PANTHER" id="PTHR13743">
    <property type="entry name" value="BEIGE/BEACH-RELATED"/>
    <property type="match status" value="1"/>
</dbReference>
<evidence type="ECO:0000256" key="4">
    <source>
        <dbReference type="PROSITE-ProRule" id="PRU00221"/>
    </source>
</evidence>
<evidence type="ECO:0000259" key="6">
    <source>
        <dbReference type="PROSITE" id="PS50197"/>
    </source>
</evidence>
<dbReference type="SUPFAM" id="SSF81837">
    <property type="entry name" value="BEACH domain"/>
    <property type="match status" value="1"/>
</dbReference>
<dbReference type="Pfam" id="PF20426">
    <property type="entry name" value="NBCH_WD40"/>
    <property type="match status" value="1"/>
</dbReference>
<dbReference type="InterPro" id="IPR046851">
    <property type="entry name" value="NBCH_WD40"/>
</dbReference>
<dbReference type="GO" id="GO:0009306">
    <property type="term" value="P:protein secretion"/>
    <property type="evidence" value="ECO:0007669"/>
    <property type="project" value="EnsemblProtists"/>
</dbReference>
<dbReference type="SUPFAM" id="SSF48371">
    <property type="entry name" value="ARM repeat"/>
    <property type="match status" value="1"/>
</dbReference>
<evidence type="ECO:0000256" key="5">
    <source>
        <dbReference type="SAM" id="MobiDB-lite"/>
    </source>
</evidence>
<dbReference type="GO" id="GO:0005764">
    <property type="term" value="C:lysosome"/>
    <property type="evidence" value="ECO:0000318"/>
    <property type="project" value="GO_Central"/>
</dbReference>
<dbReference type="InterPro" id="IPR015943">
    <property type="entry name" value="WD40/YVTN_repeat-like_dom_sf"/>
</dbReference>
<dbReference type="GeneID" id="10505432"/>
<dbReference type="SUPFAM" id="SSF49899">
    <property type="entry name" value="Concanavalin A-like lectins/glucanases"/>
    <property type="match status" value="1"/>
</dbReference>
<dbReference type="InterPro" id="IPR019775">
    <property type="entry name" value="WD40_repeat_CS"/>
</dbReference>
<reference evidence="9" key="1">
    <citation type="journal article" date="2011" name="Genome Biol.">
        <title>Comparative genomics of the social amoebae Dictyostelium discoideum and Dictyostelium purpureum.</title>
        <authorList>
            <consortium name="US DOE Joint Genome Institute (JGI-PGF)"/>
            <person name="Sucgang R."/>
            <person name="Kuo A."/>
            <person name="Tian X."/>
            <person name="Salerno W."/>
            <person name="Parikh A."/>
            <person name="Feasley C.L."/>
            <person name="Dalin E."/>
            <person name="Tu H."/>
            <person name="Huang E."/>
            <person name="Barry K."/>
            <person name="Lindquist E."/>
            <person name="Shapiro H."/>
            <person name="Bruce D."/>
            <person name="Schmutz J."/>
            <person name="Salamov A."/>
            <person name="Fey P."/>
            <person name="Gaudet P."/>
            <person name="Anjard C."/>
            <person name="Babu M.M."/>
            <person name="Basu S."/>
            <person name="Bushmanova Y."/>
            <person name="van der Wel H."/>
            <person name="Katoh-Kurasawa M."/>
            <person name="Dinh C."/>
            <person name="Coutinho P.M."/>
            <person name="Saito T."/>
            <person name="Elias M."/>
            <person name="Schaap P."/>
            <person name="Kay R.R."/>
            <person name="Henrissat B."/>
            <person name="Eichinger L."/>
            <person name="Rivero F."/>
            <person name="Putnam N.H."/>
            <person name="West C.M."/>
            <person name="Loomis W.F."/>
            <person name="Chisholm R.L."/>
            <person name="Shaulsky G."/>
            <person name="Strassmann J.E."/>
            <person name="Queller D.C."/>
            <person name="Kuspa A."/>
            <person name="Grigoriev I.V."/>
        </authorList>
    </citation>
    <scope>NUCLEOTIDE SEQUENCE [LARGE SCALE GENOMIC DNA]</scope>
    <source>
        <strain evidence="9">QSDP1</strain>
    </source>
</reference>
<dbReference type="CDD" id="cd06071">
    <property type="entry name" value="Beach"/>
    <property type="match status" value="1"/>
</dbReference>
<dbReference type="GO" id="GO:0007041">
    <property type="term" value="P:lysosomal transport"/>
    <property type="evidence" value="ECO:0007669"/>
    <property type="project" value="EnsemblProtists"/>
</dbReference>
<feature type="domain" description="BEACH" evidence="6">
    <location>
        <begin position="3189"/>
        <end position="3480"/>
    </location>
</feature>
<evidence type="ECO:0000313" key="9">
    <source>
        <dbReference type="Proteomes" id="UP000001064"/>
    </source>
</evidence>
<gene>
    <name evidence="8" type="ORF">DICPUDRAFT_159064</name>
</gene>
<feature type="region of interest" description="Disordered" evidence="5">
    <location>
        <begin position="3093"/>
        <end position="3116"/>
    </location>
</feature>
<evidence type="ECO:0000256" key="1">
    <source>
        <dbReference type="ARBA" id="ARBA00022574"/>
    </source>
</evidence>
<dbReference type="OrthoDB" id="26681at2759"/>
<feature type="region of interest" description="Disordered" evidence="5">
    <location>
        <begin position="2983"/>
        <end position="3014"/>
    </location>
</feature>
<dbReference type="GO" id="GO:0097494">
    <property type="term" value="P:regulation of vesicle size"/>
    <property type="evidence" value="ECO:0007669"/>
    <property type="project" value="EnsemblProtists"/>
</dbReference>
<accession>F1A370</accession>
<dbReference type="PROSITE" id="PS50197">
    <property type="entry name" value="BEACH"/>
    <property type="match status" value="1"/>
</dbReference>
<dbReference type="InterPro" id="IPR031570">
    <property type="entry name" value="NBEA/BDCP_DUF4704"/>
</dbReference>
<dbReference type="SUPFAM" id="SSF50729">
    <property type="entry name" value="PH domain-like"/>
    <property type="match status" value="1"/>
</dbReference>
<evidence type="ECO:0008006" key="10">
    <source>
        <dbReference type="Google" id="ProtNLM"/>
    </source>
</evidence>
<dbReference type="InterPro" id="IPR050865">
    <property type="entry name" value="BEACH_Domain"/>
</dbReference>
<dbReference type="FunFam" id="1.10.1540.10:FF:000002">
    <property type="entry name" value="WD repeat and FYVE domain containing 3"/>
    <property type="match status" value="1"/>
</dbReference>
<dbReference type="InParanoid" id="F1A370"/>
<feature type="compositionally biased region" description="Polar residues" evidence="5">
    <location>
        <begin position="1790"/>
        <end position="1799"/>
    </location>
</feature>
<feature type="compositionally biased region" description="Low complexity" evidence="5">
    <location>
        <begin position="3095"/>
        <end position="3115"/>
    </location>
</feature>
<dbReference type="CDD" id="cd01201">
    <property type="entry name" value="PH_BEACH"/>
    <property type="match status" value="1"/>
</dbReference>
<dbReference type="PROSITE" id="PS50294">
    <property type="entry name" value="WD_REPEATS_REGION"/>
    <property type="match status" value="1"/>
</dbReference>
<feature type="compositionally biased region" description="Low complexity" evidence="5">
    <location>
        <begin position="354"/>
        <end position="367"/>
    </location>
</feature>
<sequence length="3811" mass="429738">MSHMPLRNINNNFNNNNNSNNGLNNINNNNNNNINKFKQYFNPNINNSVNNNIVNNNNNNNNNSNILKYLWNTYTQTVIYQDSLFNLVEFLQFFTQNYYQTTNSDLLFLSQGTLTDITRHISKHLIEEIGYNCTFLNQQQQTSPLLPNSNINLNKLPEYEIYQYLIGFSTAGEGPLLMSSLDILSRQSPNGIPISFLRFLITILVKILSLPFDILINVDLQNNSNTSNINNNSGGSSFGSFLINNNNNNNSSNNNNNDFSNFNGITNINSNNNNSSQEKDKKKYVNKSNFKPIESFFYLSPLPSSLSDIFRDDDININSNIKNSNNNNNNNPSTNPLSLSSTQIFSPYIEKTNIDNNSNKSNSNNDKNNNDKEKNNKGIPSSYEEVSSLVLLSYQILKIIENLIKDTEFLYELVTSDCLSQLQSIFPKVLVLSQSYLQQSQQQQQSSPFKIKSFSIIYQQLCQIFSQIMSKSCLSSDTIILIHSYKLIKYLLNIMDRQKDQQQLNSINMNLIIELSKIIIFSIKSSIGITRLLHEDFVKSNGYSMLLNAMIFVSEFGTLKNKVDFIQATTNLLFIGYQQHSLISSFSSTSSSSSASSNHVDTKANTKIFEIYLNVFSISTSEETKTELLKCIKGVFYTSLIEESSIPTSDAFTFNIMTSSSPSQNTNNNTTGAPLGNSTSAQTGLLSSSLSTNSRDNIIFEEVIDLDSSDNHLIFHQFQPFTILFSQFDSLNIQNRKMILDMMDVLLTKNRISITELKDYCNLFKSELPSTVLLVSQHLTELLSKGKVNCEVLGRDLGLVQKLMEFLVDPCTLRFYPILLNNKEELSLCYTLISGKHFHNSKYLVLYMIVTEILNLLLELLVPAQIQSMFVQDQGLKALYRLLSDEYLIQPALKVIASIAIGGLQLESKIIPDLMIELQTNGGGASNLDSKVLTMRKNILSTMCYIFHNNKNSKNSFRVSGGFIWSVTILEGISRFINGGNNNDNSGFHHHMSSSGSNLGGIHYHMSISGNSIDSIGIGKDKTSTSNEIFFFLKVLIDTLSAVMKNNPVNQDYFRREIQFSTLSTTLKACRYMEGVYATSLCDSLLNMAVSGSWPPSCEAHSLEDGSLLSLYSPITSFFPINSTLSKSFDINFNTKFIEKERLEQLSKINENEILDQQSPPKVISESPSRSPLTPAQALLLTKSPTRRGRSYTNDFYVDRSSILNLESIDNNDILKSPSMNSSLNLDLASDIRPTVQVLSTTSKLPEKSSLALAQERYICCQSCRDSLTIENPEIFKLIILLMSSEDDISMTETKSSCYIIKELIFLTSASLANQKRLSSLLIDIITHFKPLLLSNYNSFDSNNNDQPSNLIKKKLETTARLKPLLLDFIQTLAGHNLTLIEFRKYFELLKIKDQYPLDLLNLLLKISSNRENIPLYYAELSKHGLEYIDFPSWGERTWPPTKGIGISFWFRYSLPCLSINKSPISLLSIDGSIGNVNKNCEIQLILDCGILHYRINHFNGTSETYHFSDFKFEADQFYHVMLTHSPSTQIISSGSSLSLSATNHQHLHSGSNSTLGSSHGSHMSTKKSPVKLYVNGFLRGQILANYPKSNSMTLYVRLGGTNASTYNQDFFSANNSWHLGNSYIFEETPTDKEVFYLYLLGPNHFRGLKVDISLIDSIVPYLDRATKLHPFLIDHLLNPTIQHLYSLHEKIMYIFTAKCLYVTTHRITNKTESVTHTSAQPQLSSSLAGAIPMGDSNSQAFSISNSINLIRKGSINLENARSLERSNSLSSNMSTISINSSVAPGTPQKDISLSSTLNTDSIGQRDRTASMNSPLSLSSSVSVAGSGITSTNSVQPSFSVMSIAGSMALPQSPGKHNHGTGSSSFYQNQLGSLNNSLNNQMVLLLQSGLPIPLPSGVISQIGVREVIMNSGGVSVIIYLIAASNDKEYQRSGLKLLQSIIHNSQQNLKDMKEISGYLLVSYLIRKKNWVLDDQLLSILFSFVGIQSTRTSIHYIDGVVQDVLALKHFLLERSIWRRASIPDQKKLFESLEKLVNALHENHDFNIIKFRQAGAFETILKMCREEDLPLDLLPTLIKILHSIVHKPNKLKEDLQLILSWLLETIPRQQMLKRYNSFYNNNSSILNSGNPSSTFSRKRSSNKTLFLHLENQSNSLLPIVNNSFNSSNSNNNNNNSNNNETAISHDEFIRTSMLNLLLDILSKSDNQVIEDFHSICSIETIFGLLINESVTTRVMFLKIIDIFLHSNVISQQFIKMKGFHLLGHQLLSFKTSEQIFGVLFCILFGKPSNSDILEGVSMRIYFLSHLSDAEMKYPGAIISILIILCNSSDTTQHMIIKMIHNIFLQSDSFKTLLLENELIPRLVDILASNFQKRMNGTSVGSLFQSKDDDNWVAEEAILSLLKEISLHGAKSQDSSVLRDILVVLHLNNKMDYDYICCLQRRVLFDVIAFFNDNKTFGNIDSLASSFEKLCVLTIHTLSYQEKKDTTPAAPKKGFNKTISNITSTFSPKLNHPHHHRSQSTPVAHSNINSLPTTSTIISSDDNNSGTSNAPPSSSNEISSDPQSTEDSSTTDSDSPGSKSKNHYHNIKNLKNIPIWIKEGNLLDRDDFVKSLLKVLSNTKIPQTNTSYRNLFSTQYSARSLLCKFVYILLTFNEFSDTNLMVLQELSNMLATTPFTSPSMQSNSSISNNSTPMNFTPIMNNSGNHSELSPSETTSSTSLTPQTNSLAYSQQTNNQIPIINISNTDETSSPNLTSNLSSVLSELILEEDFILVLLHITYKFIQSNNFYPMEIQRTCFKLWISIIQNCNQVDVVKKAFDTTTTSLNTLASSQEPRDLLIRYQQVFVENEFKKWEEKFNQSKREWKLQYLETQKNKQSTINKNQDISKSTKKLSESLITLKSEYEKSNYQYMIENRKSKRFFQTQWKLLIKKITHEKGIWSINESILINDATALTTKKWKLDPTEGPHRMRMRLKQISDNTRNSHIPILAELSSPSTPNATPTTPPNITTPSPSETPFSTSPNQLNQLLTNQNSLDYSSFDNLKLGEKVDEVFKCSCISPFYQRDGELLICDQNVYFLDELLTTADRFRQHDDGINLLDGKINNNNNNSNTNRSNSSNISSIKPPHRGKHIIWSYEDIIEIHKRRHVLKNNAIEIFLGSGVPHKTYLFAFNKTTDRDTVYDLIMSKPLPNRVDYAAEVQGNILKMSITKKWQSGLISNFEYLMHLNTLAGRSFNDLTQYPIFPFILKDYTSEKLDLENPDSFRDFTKPMGAQDPERLQKFIAKYNYLLETNEKPYHYGSHYSNIGSVLHFLVRLQPFTSYFIEFQGGRFDVPDRAFHSIAQSWNLSSSISSSDVKELIPEFFYLPDFLVNSNKFNMGTKQDGVKVDDVLLPPWAHGDPRLFIKKHNDALESKYVSENLHHWIDLMFGYKQQGEAAAKAFNMFFPLTYEGAVDIDSIEDQLTRDATIAQIHSYGQTPKQIFTKPHPKKNWNKTIRVVQDCIFTKPEKLTSYTMFQYRSPIGSIAITNDSSPIHLAPQRILFYPDNNKSISWGHWDQNLRVNSIDTGKVLSIIEVLNDDIICGDITKNGRLFVTGGTAGTVKVWKRCNNDGTVMTRKERGDNLSLWSTLYGHTNSILCITVSQEFSIIVSGSKDSNCIIWDLNRLTFINSLQHENPVTSIQVSQTTNSIATFETCVNSSSNTEIETNNNFSYSGTLRLWNINGKLIEKKSFNNDRVNCMAFTSAIEGVNTNLLITGMQSGSIILWNAYNLQKIKVLHSKGAPITALAVSKDNSQLISGDVNGLIECWSSRSFDGYSSIVG</sequence>
<feature type="region of interest" description="Disordered" evidence="5">
    <location>
        <begin position="320"/>
        <end position="339"/>
    </location>
</feature>
<dbReference type="GO" id="GO:0032010">
    <property type="term" value="C:phagolysosome"/>
    <property type="evidence" value="ECO:0007669"/>
    <property type="project" value="EnsemblProtists"/>
</dbReference>
<dbReference type="PROSITE" id="PS50082">
    <property type="entry name" value="WD_REPEATS_2"/>
    <property type="match status" value="1"/>
</dbReference>
<dbReference type="PROSITE" id="PS51783">
    <property type="entry name" value="PH_BEACH"/>
    <property type="match status" value="1"/>
</dbReference>
<dbReference type="SMART" id="SM00320">
    <property type="entry name" value="WD40"/>
    <property type="match status" value="5"/>
</dbReference>
<evidence type="ECO:0000256" key="3">
    <source>
        <dbReference type="ARBA" id="ARBA00023054"/>
    </source>
</evidence>
<dbReference type="OMA" id="SWPPSCE"/>
<dbReference type="Gene3D" id="2.30.29.30">
    <property type="entry name" value="Pleckstrin-homology domain (PH domain)/Phosphotyrosine-binding domain (PTB)"/>
    <property type="match status" value="1"/>
</dbReference>
<dbReference type="SMART" id="SM01026">
    <property type="entry name" value="Beach"/>
    <property type="match status" value="1"/>
</dbReference>
<keyword evidence="2" id="KW-0677">Repeat</keyword>
<dbReference type="Gene3D" id="1.25.10.10">
    <property type="entry name" value="Leucine-rich Repeat Variant"/>
    <property type="match status" value="1"/>
</dbReference>
<dbReference type="InterPro" id="IPR013320">
    <property type="entry name" value="ConA-like_dom_sf"/>
</dbReference>
<feature type="region of interest" description="Disordered" evidence="5">
    <location>
        <begin position="2673"/>
        <end position="2718"/>
    </location>
</feature>
<dbReference type="GO" id="GO:0006970">
    <property type="term" value="P:response to osmotic stress"/>
    <property type="evidence" value="ECO:0007669"/>
    <property type="project" value="EnsemblProtists"/>
</dbReference>
<dbReference type="SUPFAM" id="SSF50978">
    <property type="entry name" value="WD40 repeat-like"/>
    <property type="match status" value="1"/>
</dbReference>
<dbReference type="eggNOG" id="KOG1786">
    <property type="taxonomic scope" value="Eukaryota"/>
</dbReference>
<dbReference type="Pfam" id="PF02138">
    <property type="entry name" value="Beach"/>
    <property type="match status" value="1"/>
</dbReference>
<proteinExistence type="predicted"/>
<feature type="region of interest" description="Disordered" evidence="5">
    <location>
        <begin position="352"/>
        <end position="379"/>
    </location>
</feature>
<organism evidence="8 9">
    <name type="scientific">Dictyostelium purpureum</name>
    <name type="common">Slime mold</name>
    <dbReference type="NCBI Taxonomy" id="5786"/>
    <lineage>
        <taxon>Eukaryota</taxon>
        <taxon>Amoebozoa</taxon>
        <taxon>Evosea</taxon>
        <taxon>Eumycetozoa</taxon>
        <taxon>Dictyostelia</taxon>
        <taxon>Dictyosteliales</taxon>
        <taxon>Dictyosteliaceae</taxon>
        <taxon>Dictyostelium</taxon>
    </lineage>
</organism>
<dbReference type="GO" id="GO:0009267">
    <property type="term" value="P:cellular response to starvation"/>
    <property type="evidence" value="ECO:0007669"/>
    <property type="project" value="EnsemblProtists"/>
</dbReference>
<dbReference type="InterPro" id="IPR000409">
    <property type="entry name" value="BEACH_dom"/>
</dbReference>
<dbReference type="FunFam" id="2.130.10.10:FF:000292">
    <property type="entry name" value="Lysosomal trafficking regulator"/>
    <property type="match status" value="1"/>
</dbReference>
<dbReference type="GO" id="GO:0007042">
    <property type="term" value="P:lysosomal lumen acidification"/>
    <property type="evidence" value="ECO:0007669"/>
    <property type="project" value="EnsemblProtists"/>
</dbReference>
<feature type="domain" description="BEACH-type PH" evidence="7">
    <location>
        <begin position="3037"/>
        <end position="3177"/>
    </location>
</feature>
<dbReference type="Gene3D" id="1.10.1540.10">
    <property type="entry name" value="BEACH domain"/>
    <property type="match status" value="1"/>
</dbReference>
<feature type="region of interest" description="Disordered" evidence="5">
    <location>
        <begin position="249"/>
        <end position="282"/>
    </location>
</feature>
<dbReference type="GO" id="GO:1905362">
    <property type="term" value="P:negative regulation of endosomal vesicle fusion"/>
    <property type="evidence" value="ECO:0007669"/>
    <property type="project" value="EnsemblProtists"/>
</dbReference>
<dbReference type="PANTHER" id="PTHR13743:SF86">
    <property type="entry name" value="LYSOSOMAL-TRAFFICKING REGULATOR"/>
    <property type="match status" value="1"/>
</dbReference>
<feature type="region of interest" description="Disordered" evidence="5">
    <location>
        <begin position="1778"/>
        <end position="1799"/>
    </location>
</feature>
<keyword evidence="1 4" id="KW-0853">WD repeat</keyword>
<feature type="compositionally biased region" description="Low complexity" evidence="5">
    <location>
        <begin position="2986"/>
        <end position="3014"/>
    </location>
</feature>
<evidence type="ECO:0000259" key="7">
    <source>
        <dbReference type="PROSITE" id="PS51783"/>
    </source>
</evidence>
<dbReference type="GO" id="GO:0001845">
    <property type="term" value="P:phagolysosome assembly"/>
    <property type="evidence" value="ECO:0007669"/>
    <property type="project" value="EnsemblProtists"/>
</dbReference>
<feature type="repeat" description="WD" evidence="4">
    <location>
        <begin position="3620"/>
        <end position="3661"/>
    </location>
</feature>
<dbReference type="InterPro" id="IPR011989">
    <property type="entry name" value="ARM-like"/>
</dbReference>
<feature type="compositionally biased region" description="Low complexity" evidence="5">
    <location>
        <begin position="2702"/>
        <end position="2717"/>
    </location>
</feature>
<dbReference type="RefSeq" id="XP_003294114.1">
    <property type="nucleotide sequence ID" value="XM_003294066.1"/>
</dbReference>
<keyword evidence="3" id="KW-0175">Coiled coil</keyword>
<dbReference type="InterPro" id="IPR011993">
    <property type="entry name" value="PH-like_dom_sf"/>
</dbReference>
<feature type="compositionally biased region" description="Low complexity" evidence="5">
    <location>
        <begin position="2555"/>
        <end position="2575"/>
    </location>
</feature>
<dbReference type="KEGG" id="dpp:DICPUDRAFT_159064"/>
<dbReference type="STRING" id="5786.F1A370"/>
<dbReference type="InterPro" id="IPR001680">
    <property type="entry name" value="WD40_rpt"/>
</dbReference>
<dbReference type="Proteomes" id="UP000001064">
    <property type="component" value="Unassembled WGS sequence"/>
</dbReference>
<keyword evidence="9" id="KW-1185">Reference proteome</keyword>
<dbReference type="InterPro" id="IPR036322">
    <property type="entry name" value="WD40_repeat_dom_sf"/>
</dbReference>
<feature type="compositionally biased region" description="Low complexity" evidence="5">
    <location>
        <begin position="249"/>
        <end position="276"/>
    </location>
</feature>
<dbReference type="Gene3D" id="2.130.10.10">
    <property type="entry name" value="YVTN repeat-like/Quinoprotein amine dehydrogenase"/>
    <property type="match status" value="2"/>
</dbReference>
<dbReference type="InterPro" id="IPR036372">
    <property type="entry name" value="BEACH_dom_sf"/>
</dbReference>
<dbReference type="InterPro" id="IPR016024">
    <property type="entry name" value="ARM-type_fold"/>
</dbReference>
<dbReference type="Pfam" id="PF14844">
    <property type="entry name" value="PH_BEACH"/>
    <property type="match status" value="1"/>
</dbReference>
<feature type="compositionally biased region" description="Polar residues" evidence="5">
    <location>
        <begin position="2515"/>
        <end position="2554"/>
    </location>
</feature>
<dbReference type="GO" id="GO:0006887">
    <property type="term" value="P:exocytosis"/>
    <property type="evidence" value="ECO:0007669"/>
    <property type="project" value="EnsemblProtists"/>
</dbReference>
<feature type="compositionally biased region" description="Low complexity" evidence="5">
    <location>
        <begin position="2673"/>
        <end position="2690"/>
    </location>
</feature>
<dbReference type="PROSITE" id="PS00678">
    <property type="entry name" value="WD_REPEATS_1"/>
    <property type="match status" value="1"/>
</dbReference>
<dbReference type="VEuPathDB" id="AmoebaDB:DICPUDRAFT_159064"/>
<dbReference type="InterPro" id="IPR023362">
    <property type="entry name" value="PH-BEACH_dom"/>
</dbReference>
<protein>
    <recommendedName>
        <fullName evidence="10">BEACH domain-containing protein</fullName>
    </recommendedName>
</protein>
<evidence type="ECO:0000256" key="2">
    <source>
        <dbReference type="ARBA" id="ARBA00022737"/>
    </source>
</evidence>